<dbReference type="Pfam" id="PF09476">
    <property type="entry name" value="Pilus_CpaD"/>
    <property type="match status" value="1"/>
</dbReference>
<feature type="signal peptide" evidence="1">
    <location>
        <begin position="1"/>
        <end position="27"/>
    </location>
</feature>
<dbReference type="Proteomes" id="UP001169063">
    <property type="component" value="Unassembled WGS sequence"/>
</dbReference>
<evidence type="ECO:0000313" key="2">
    <source>
        <dbReference type="EMBL" id="MDO1558972.1"/>
    </source>
</evidence>
<sequence>MTLRPLLLASALALPLGLAACTTPAGGAGPAPLTPLSRWVMQVEPGLDRIALAVHPQGAVSPAQQAALRDLAVRAQGGATGPIVVQAPAGADPDAQAHAWNVQAYLAGLGVNGVQVTAYTAPDPRAPVLAGFETVRAVRPDCSANYTNLTATRDNRSALNLGCSVNANLAAQIADPRDIQRPAAMAPGDAGRRAAVITAYRAGEATEAARNTLGAGRVSEAVQ</sequence>
<dbReference type="EMBL" id="JAUKTR010000002">
    <property type="protein sequence ID" value="MDO1558972.1"/>
    <property type="molecule type" value="Genomic_DNA"/>
</dbReference>
<keyword evidence="2" id="KW-0449">Lipoprotein</keyword>
<evidence type="ECO:0000313" key="3">
    <source>
        <dbReference type="Proteomes" id="UP001169063"/>
    </source>
</evidence>
<comment type="caution">
    <text evidence="2">The sequence shown here is derived from an EMBL/GenBank/DDBJ whole genome shotgun (WGS) entry which is preliminary data.</text>
</comment>
<proteinExistence type="predicted"/>
<protein>
    <submittedName>
        <fullName evidence="2">CpaD family pilus assembly lipoprotein</fullName>
    </submittedName>
</protein>
<reference evidence="2" key="1">
    <citation type="submission" date="2023-07" db="EMBL/GenBank/DDBJ databases">
        <title>Brevundimonas soil sp. nov., isolated from the soil of chemical plant.</title>
        <authorList>
            <person name="Wu N."/>
        </authorList>
    </citation>
    <scope>NUCLEOTIDE SEQUENCE</scope>
    <source>
        <strain evidence="2">XZ-24</strain>
    </source>
</reference>
<dbReference type="NCBIfam" id="TIGR02522">
    <property type="entry name" value="pilus_cpaD"/>
    <property type="match status" value="1"/>
</dbReference>
<keyword evidence="1" id="KW-0732">Signal</keyword>
<keyword evidence="3" id="KW-1185">Reference proteome</keyword>
<accession>A0ABT8SK78</accession>
<dbReference type="PROSITE" id="PS51257">
    <property type="entry name" value="PROKAR_LIPOPROTEIN"/>
    <property type="match status" value="1"/>
</dbReference>
<evidence type="ECO:0000256" key="1">
    <source>
        <dbReference type="SAM" id="SignalP"/>
    </source>
</evidence>
<organism evidence="2 3">
    <name type="scientific">Peiella sedimenti</name>
    <dbReference type="NCBI Taxonomy" id="3061083"/>
    <lineage>
        <taxon>Bacteria</taxon>
        <taxon>Pseudomonadati</taxon>
        <taxon>Pseudomonadota</taxon>
        <taxon>Alphaproteobacteria</taxon>
        <taxon>Caulobacterales</taxon>
        <taxon>Caulobacteraceae</taxon>
        <taxon>Peiella</taxon>
    </lineage>
</organism>
<dbReference type="RefSeq" id="WP_302109401.1">
    <property type="nucleotide sequence ID" value="NZ_JAUKTR010000002.1"/>
</dbReference>
<name>A0ABT8SK78_9CAUL</name>
<feature type="chain" id="PRO_5046863718" evidence="1">
    <location>
        <begin position="28"/>
        <end position="223"/>
    </location>
</feature>
<gene>
    <name evidence="2" type="ORF">Q0812_05970</name>
</gene>
<dbReference type="InterPro" id="IPR019027">
    <property type="entry name" value="Pilus_biogenesis_CpaD-related"/>
</dbReference>
<dbReference type="InterPro" id="IPR013361">
    <property type="entry name" value="Pilus_CpaD"/>
</dbReference>